<accession>A0A0W0VV72</accession>
<protein>
    <submittedName>
        <fullName evidence="9">Subtilisin-like serine protease</fullName>
    </submittedName>
</protein>
<dbReference type="SUPFAM" id="SSF52743">
    <property type="entry name" value="Subtilisin-like"/>
    <property type="match status" value="1"/>
</dbReference>
<dbReference type="Gene3D" id="3.40.50.200">
    <property type="entry name" value="Peptidase S8/S53 domain"/>
    <property type="match status" value="1"/>
</dbReference>
<comment type="caution">
    <text evidence="9">The sequence shown here is derived from an EMBL/GenBank/DDBJ whole genome shotgun (WGS) entry which is preliminary data.</text>
</comment>
<evidence type="ECO:0000313" key="10">
    <source>
        <dbReference type="Proteomes" id="UP000054908"/>
    </source>
</evidence>
<feature type="active site" description="Charge relay system" evidence="5">
    <location>
        <position position="396"/>
    </location>
</feature>
<dbReference type="PRINTS" id="PR00723">
    <property type="entry name" value="SUBTILISIN"/>
</dbReference>
<evidence type="ECO:0000259" key="8">
    <source>
        <dbReference type="Pfam" id="PF00082"/>
    </source>
</evidence>
<comment type="similarity">
    <text evidence="1 5">Belongs to the peptidase S8 family.</text>
</comment>
<dbReference type="EMBL" id="LNYL01000051">
    <property type="protein sequence ID" value="KTD23978.1"/>
    <property type="molecule type" value="Genomic_DNA"/>
</dbReference>
<dbReference type="InterPro" id="IPR036852">
    <property type="entry name" value="Peptidase_S8/S53_dom_sf"/>
</dbReference>
<evidence type="ECO:0000313" key="9">
    <source>
        <dbReference type="EMBL" id="KTD23978.1"/>
    </source>
</evidence>
<dbReference type="AlphaFoldDB" id="A0A0W0VV72"/>
<dbReference type="STRING" id="466.Lmac_2851"/>
<evidence type="ECO:0000256" key="1">
    <source>
        <dbReference type="ARBA" id="ARBA00011073"/>
    </source>
</evidence>
<dbReference type="Proteomes" id="UP000054908">
    <property type="component" value="Unassembled WGS sequence"/>
</dbReference>
<evidence type="ECO:0000256" key="4">
    <source>
        <dbReference type="ARBA" id="ARBA00022825"/>
    </source>
</evidence>
<dbReference type="RefSeq" id="WP_058453533.1">
    <property type="nucleotide sequence ID" value="NZ_CAAAIB010000008.1"/>
</dbReference>
<sequence length="592" mass="65451">MKKLHLIFLLCFSVTVFAGANIDQDVLNNLRTGKLKSATDSSTLSVLVFLYSNEKKKEFLEDIRHFPNTSFQDLGFMPAVAVTLPANLYDLNRIANHKAVAQISFNNPSTQELDVSVQAIKLAPSSSYLDVNNWWAHGYTGKKGVLGLIDDGVDPTHPDLANKQLIVRTENGSHYEDFINGVRAPHGTGIACIYGSNNEKYKGVAYELPTIITGLSGPENSDAQSIMMTMSTLDWMLERSEIKPTLINYSMGNGRVSCQGCPEWSGLARLIDYVVNEKKILWVKSAGNGGYIEPTKNLHYASTLTVPGDNYNALTVANMSLNVIENNSTMKTADRNQHIIRSTSSRGPTPYGRRKPDLTAPGHDTRTCAPDVQIYRFNYIKDMDYRDGHRLMGGTSSAAPHVGGAALLLQDAGIKNPMAIKALLINSADAWTDSGKSDHEKQAHFSVMGSEWNRTYGWGYINMQAAFEQRNDLIEDELTLKKPVLEYRTDLQVGEKVTLVHERRVGFSADGAAWKLSHLSVEIIDRDTEEVIAKDDSPIDTVHQVANCERLAGERNCSSSTKPIHALVRVKLLSSTIDGSDREPFALVLRTK</sequence>
<dbReference type="PROSITE" id="PS51892">
    <property type="entry name" value="SUBTILASE"/>
    <property type="match status" value="1"/>
</dbReference>
<evidence type="ECO:0000256" key="6">
    <source>
        <dbReference type="SAM" id="MobiDB-lite"/>
    </source>
</evidence>
<proteinExistence type="inferred from homology"/>
<dbReference type="GO" id="GO:0006508">
    <property type="term" value="P:proteolysis"/>
    <property type="evidence" value="ECO:0007669"/>
    <property type="project" value="UniProtKB-KW"/>
</dbReference>
<evidence type="ECO:0000256" key="2">
    <source>
        <dbReference type="ARBA" id="ARBA00022670"/>
    </source>
</evidence>
<feature type="domain" description="Peptidase S8/S53" evidence="8">
    <location>
        <begin position="141"/>
        <end position="459"/>
    </location>
</feature>
<dbReference type="PATRIC" id="fig|466.6.peg.3053"/>
<dbReference type="PANTHER" id="PTHR43806">
    <property type="entry name" value="PEPTIDASE S8"/>
    <property type="match status" value="1"/>
</dbReference>
<reference evidence="9 10" key="1">
    <citation type="submission" date="2015-11" db="EMBL/GenBank/DDBJ databases">
        <title>Genomic analysis of 38 Legionella species identifies large and diverse effector repertoires.</title>
        <authorList>
            <person name="Burstein D."/>
            <person name="Amaro F."/>
            <person name="Zusman T."/>
            <person name="Lifshitz Z."/>
            <person name="Cohen O."/>
            <person name="Gilbert J.A."/>
            <person name="Pupko T."/>
            <person name="Shuman H.A."/>
            <person name="Segal G."/>
        </authorList>
    </citation>
    <scope>NUCLEOTIDE SEQUENCE [LARGE SCALE GENOMIC DNA]</scope>
    <source>
        <strain evidence="9 10">PX-1-G2-E2</strain>
    </source>
</reference>
<feature type="active site" description="Charge relay system" evidence="5">
    <location>
        <position position="150"/>
    </location>
</feature>
<evidence type="ECO:0000256" key="3">
    <source>
        <dbReference type="ARBA" id="ARBA00022801"/>
    </source>
</evidence>
<feature type="region of interest" description="Disordered" evidence="6">
    <location>
        <begin position="341"/>
        <end position="365"/>
    </location>
</feature>
<keyword evidence="2 5" id="KW-0645">Protease</keyword>
<feature type="chain" id="PRO_5006915103" evidence="7">
    <location>
        <begin position="19"/>
        <end position="592"/>
    </location>
</feature>
<feature type="active site" description="Charge relay system" evidence="5">
    <location>
        <position position="186"/>
    </location>
</feature>
<dbReference type="GO" id="GO:0004252">
    <property type="term" value="F:serine-type endopeptidase activity"/>
    <property type="evidence" value="ECO:0007669"/>
    <property type="project" value="UniProtKB-UniRule"/>
</dbReference>
<evidence type="ECO:0000256" key="5">
    <source>
        <dbReference type="PROSITE-ProRule" id="PRU01240"/>
    </source>
</evidence>
<name>A0A0W0VV72_9GAMM</name>
<organism evidence="9 10">
    <name type="scientific">Legionella maceachernii</name>
    <dbReference type="NCBI Taxonomy" id="466"/>
    <lineage>
        <taxon>Bacteria</taxon>
        <taxon>Pseudomonadati</taxon>
        <taxon>Pseudomonadota</taxon>
        <taxon>Gammaproteobacteria</taxon>
        <taxon>Legionellales</taxon>
        <taxon>Legionellaceae</taxon>
        <taxon>Legionella</taxon>
    </lineage>
</organism>
<gene>
    <name evidence="9" type="ORF">Lmac_2851</name>
</gene>
<keyword evidence="7" id="KW-0732">Signal</keyword>
<evidence type="ECO:0000256" key="7">
    <source>
        <dbReference type="SAM" id="SignalP"/>
    </source>
</evidence>
<keyword evidence="4 5" id="KW-0720">Serine protease</keyword>
<dbReference type="Pfam" id="PF00082">
    <property type="entry name" value="Peptidase_S8"/>
    <property type="match status" value="1"/>
</dbReference>
<dbReference type="PANTHER" id="PTHR43806:SF11">
    <property type="entry name" value="CEREVISIN-RELATED"/>
    <property type="match status" value="1"/>
</dbReference>
<dbReference type="InterPro" id="IPR015500">
    <property type="entry name" value="Peptidase_S8_subtilisin-rel"/>
</dbReference>
<dbReference type="InterPro" id="IPR050131">
    <property type="entry name" value="Peptidase_S8_subtilisin-like"/>
</dbReference>
<feature type="signal peptide" evidence="7">
    <location>
        <begin position="1"/>
        <end position="18"/>
    </location>
</feature>
<keyword evidence="3 5" id="KW-0378">Hydrolase</keyword>
<keyword evidence="10" id="KW-1185">Reference proteome</keyword>
<dbReference type="InterPro" id="IPR000209">
    <property type="entry name" value="Peptidase_S8/S53_dom"/>
</dbReference>
<dbReference type="OrthoDB" id="1114329at2"/>